<evidence type="ECO:0000256" key="4">
    <source>
        <dbReference type="SAM" id="MobiDB-lite"/>
    </source>
</evidence>
<dbReference type="GO" id="GO:0045277">
    <property type="term" value="C:respiratory chain complex IV"/>
    <property type="evidence" value="ECO:0007669"/>
    <property type="project" value="InterPro"/>
</dbReference>
<evidence type="ECO:0000256" key="3">
    <source>
        <dbReference type="ARBA" id="ARBA00023157"/>
    </source>
</evidence>
<dbReference type="AlphaFoldDB" id="A0A1B6DGY2"/>
<dbReference type="PANTHER" id="PTHR11387">
    <property type="entry name" value="CYTOCHROME C OXIDASE SUBUNIT 6B"/>
    <property type="match status" value="1"/>
</dbReference>
<dbReference type="CDD" id="cd00926">
    <property type="entry name" value="Cyt_c_Oxidase_VIb"/>
    <property type="match status" value="1"/>
</dbReference>
<evidence type="ECO:0000256" key="2">
    <source>
        <dbReference type="ARBA" id="ARBA00023128"/>
    </source>
</evidence>
<dbReference type="Pfam" id="PF02297">
    <property type="entry name" value="COX6B"/>
    <property type="match status" value="1"/>
</dbReference>
<dbReference type="EMBL" id="GEDC01012423">
    <property type="protein sequence ID" value="JAS24875.1"/>
    <property type="molecule type" value="Transcribed_RNA"/>
</dbReference>
<dbReference type="InterPro" id="IPR048280">
    <property type="entry name" value="COX6B-like"/>
</dbReference>
<reference evidence="5" key="1">
    <citation type="submission" date="2015-12" db="EMBL/GenBank/DDBJ databases">
        <title>De novo transcriptome assembly of four potential Pierce s Disease insect vectors from Arizona vineyards.</title>
        <authorList>
            <person name="Tassone E.E."/>
        </authorList>
    </citation>
    <scope>NUCLEOTIDE SEQUENCE</scope>
</reference>
<evidence type="ECO:0000256" key="1">
    <source>
        <dbReference type="ARBA" id="ARBA00004173"/>
    </source>
</evidence>
<protein>
    <recommendedName>
        <fullName evidence="6">Cytochrome c oxidase subunit</fullName>
    </recommendedName>
</protein>
<evidence type="ECO:0008006" key="6">
    <source>
        <dbReference type="Google" id="ProtNLM"/>
    </source>
</evidence>
<proteinExistence type="predicted"/>
<dbReference type="InterPro" id="IPR003213">
    <property type="entry name" value="Cyt_c_oxidase_su6B"/>
</dbReference>
<keyword evidence="2" id="KW-0496">Mitochondrion</keyword>
<evidence type="ECO:0000313" key="5">
    <source>
        <dbReference type="EMBL" id="JAS24875.1"/>
    </source>
</evidence>
<dbReference type="InterPro" id="IPR036549">
    <property type="entry name" value="CX6/COA6-like_sf"/>
</dbReference>
<dbReference type="GO" id="GO:0005739">
    <property type="term" value="C:mitochondrion"/>
    <property type="evidence" value="ECO:0007669"/>
    <property type="project" value="UniProtKB-SubCell"/>
</dbReference>
<gene>
    <name evidence="5" type="ORF">g.36406</name>
</gene>
<dbReference type="SUPFAM" id="SSF47694">
    <property type="entry name" value="Cytochrome c oxidase subunit h"/>
    <property type="match status" value="1"/>
</dbReference>
<organism evidence="5">
    <name type="scientific">Clastoptera arizonana</name>
    <name type="common">Arizona spittle bug</name>
    <dbReference type="NCBI Taxonomy" id="38151"/>
    <lineage>
        <taxon>Eukaryota</taxon>
        <taxon>Metazoa</taxon>
        <taxon>Ecdysozoa</taxon>
        <taxon>Arthropoda</taxon>
        <taxon>Hexapoda</taxon>
        <taxon>Insecta</taxon>
        <taxon>Pterygota</taxon>
        <taxon>Neoptera</taxon>
        <taxon>Paraneoptera</taxon>
        <taxon>Hemiptera</taxon>
        <taxon>Auchenorrhyncha</taxon>
        <taxon>Cercopoidea</taxon>
        <taxon>Clastopteridae</taxon>
        <taxon>Clastoptera</taxon>
    </lineage>
</organism>
<sequence length="119" mass="14333">MSKNTNKNCSEDSEEKVETRNQKREYAELKTCEPDPRFQQQNVTNWCYRMYVDYHRCVDLLKDDQNQCQYFYKCFHSICPNDWIAKWDGQIEKGTFPGIYKGRTRIISSMKKCKDKTSF</sequence>
<accession>A0A1B6DGY2</accession>
<feature type="region of interest" description="Disordered" evidence="4">
    <location>
        <begin position="1"/>
        <end position="22"/>
    </location>
</feature>
<comment type="subcellular location">
    <subcellularLocation>
        <location evidence="1">Mitochondrion</location>
    </subcellularLocation>
</comment>
<name>A0A1B6DGY2_9HEMI</name>
<keyword evidence="3" id="KW-1015">Disulfide bond</keyword>
<dbReference type="Gene3D" id="1.10.10.140">
    <property type="entry name" value="Cytochrome c oxidase, subunit VIb"/>
    <property type="match status" value="1"/>
</dbReference>